<feature type="transmembrane region" description="Helical" evidence="8">
    <location>
        <begin position="6"/>
        <end position="25"/>
    </location>
</feature>
<evidence type="ECO:0000256" key="5">
    <source>
        <dbReference type="ARBA" id="ARBA00022692"/>
    </source>
</evidence>
<keyword evidence="5 8" id="KW-0812">Transmembrane</keyword>
<comment type="similarity">
    <text evidence="2">Belongs to the auxin efflux carrier (TC 2.A.69) family.</text>
</comment>
<dbReference type="GO" id="GO:0005886">
    <property type="term" value="C:plasma membrane"/>
    <property type="evidence" value="ECO:0007669"/>
    <property type="project" value="UniProtKB-SubCell"/>
</dbReference>
<gene>
    <name evidence="9" type="ORF">SAMN02745196_02973</name>
</gene>
<dbReference type="STRING" id="1121306.SAMN02745196_02973"/>
<evidence type="ECO:0000256" key="7">
    <source>
        <dbReference type="ARBA" id="ARBA00023136"/>
    </source>
</evidence>
<feature type="transmembrane region" description="Helical" evidence="8">
    <location>
        <begin position="295"/>
        <end position="315"/>
    </location>
</feature>
<dbReference type="InterPro" id="IPR038770">
    <property type="entry name" value="Na+/solute_symporter_sf"/>
</dbReference>
<dbReference type="OrthoDB" id="9798064at2"/>
<dbReference type="GO" id="GO:0055085">
    <property type="term" value="P:transmembrane transport"/>
    <property type="evidence" value="ECO:0007669"/>
    <property type="project" value="InterPro"/>
</dbReference>
<dbReference type="Proteomes" id="UP000184526">
    <property type="component" value="Unassembled WGS sequence"/>
</dbReference>
<evidence type="ECO:0000256" key="2">
    <source>
        <dbReference type="ARBA" id="ARBA00010145"/>
    </source>
</evidence>
<name>A0A1M5YIL4_9CLOT</name>
<keyword evidence="3" id="KW-0813">Transport</keyword>
<evidence type="ECO:0000313" key="9">
    <source>
        <dbReference type="EMBL" id="SHI11738.1"/>
    </source>
</evidence>
<keyword evidence="10" id="KW-1185">Reference proteome</keyword>
<dbReference type="Pfam" id="PF03547">
    <property type="entry name" value="Mem_trans"/>
    <property type="match status" value="1"/>
</dbReference>
<feature type="transmembrane region" description="Helical" evidence="8">
    <location>
        <begin position="235"/>
        <end position="258"/>
    </location>
</feature>
<accession>A0A1M5YIL4</accession>
<organism evidence="9 10">
    <name type="scientific">Clostridium collagenovorans DSM 3089</name>
    <dbReference type="NCBI Taxonomy" id="1121306"/>
    <lineage>
        <taxon>Bacteria</taxon>
        <taxon>Bacillati</taxon>
        <taxon>Bacillota</taxon>
        <taxon>Clostridia</taxon>
        <taxon>Eubacteriales</taxon>
        <taxon>Clostridiaceae</taxon>
        <taxon>Clostridium</taxon>
    </lineage>
</organism>
<evidence type="ECO:0000256" key="8">
    <source>
        <dbReference type="SAM" id="Phobius"/>
    </source>
</evidence>
<dbReference type="PANTHER" id="PTHR36838:SF1">
    <property type="entry name" value="SLR1864 PROTEIN"/>
    <property type="match status" value="1"/>
</dbReference>
<protein>
    <submittedName>
        <fullName evidence="9">Uncharacterized protein</fullName>
    </submittedName>
</protein>
<evidence type="ECO:0000256" key="4">
    <source>
        <dbReference type="ARBA" id="ARBA00022475"/>
    </source>
</evidence>
<evidence type="ECO:0000256" key="6">
    <source>
        <dbReference type="ARBA" id="ARBA00022989"/>
    </source>
</evidence>
<keyword evidence="4" id="KW-1003">Cell membrane</keyword>
<feature type="transmembrane region" description="Helical" evidence="8">
    <location>
        <begin position="67"/>
        <end position="88"/>
    </location>
</feature>
<feature type="transmembrane region" description="Helical" evidence="8">
    <location>
        <begin position="37"/>
        <end position="55"/>
    </location>
</feature>
<dbReference type="InterPro" id="IPR004776">
    <property type="entry name" value="Mem_transp_PIN-like"/>
</dbReference>
<evidence type="ECO:0000256" key="1">
    <source>
        <dbReference type="ARBA" id="ARBA00004651"/>
    </source>
</evidence>
<keyword evidence="6 8" id="KW-1133">Transmembrane helix</keyword>
<comment type="subcellular location">
    <subcellularLocation>
        <location evidence="1">Cell membrane</location>
        <topology evidence="1">Multi-pass membrane protein</topology>
    </subcellularLocation>
</comment>
<dbReference type="RefSeq" id="WP_072832779.1">
    <property type="nucleotide sequence ID" value="NZ_FQXP01000015.1"/>
</dbReference>
<evidence type="ECO:0000256" key="3">
    <source>
        <dbReference type="ARBA" id="ARBA00022448"/>
    </source>
</evidence>
<dbReference type="AlphaFoldDB" id="A0A1M5YIL4"/>
<dbReference type="PANTHER" id="PTHR36838">
    <property type="entry name" value="AUXIN EFFLUX CARRIER FAMILY PROTEIN"/>
    <property type="match status" value="1"/>
</dbReference>
<dbReference type="EMBL" id="FQXP01000015">
    <property type="protein sequence ID" value="SHI11738.1"/>
    <property type="molecule type" value="Genomic_DNA"/>
</dbReference>
<sequence>MSTIMQGVHIVLSMMIMMGVGYVLTGNHWFDEEFTNTIVKVILNISMPLMMLNTITSNFEKSSFLSMVKAAIIPFIAIIICYWVSILFSNMLKINSDSKGLYRTLFFNSNSIFMGLPINIALLGEVCVPYVLLYYIANTTCFWTLGISEISKDGAKRFGRRVEPIFSKDGFKKILSPSLFGYIAGIILVLLGIKLPLFLQDSSKSLGGLTTPLSMIFIGCILYKIKFSDVKLDKFNVSILIGRFIISPGIMLILTRIIPIPQMMRTVFVIQSAMPTMTSSAIVAKSYGSDEKKAVVSIGLTTVMFLIALPFYIWLLNM</sequence>
<feature type="transmembrane region" description="Helical" evidence="8">
    <location>
        <begin position="179"/>
        <end position="199"/>
    </location>
</feature>
<dbReference type="Gene3D" id="1.20.1530.20">
    <property type="match status" value="1"/>
</dbReference>
<feature type="transmembrane region" description="Helical" evidence="8">
    <location>
        <begin position="205"/>
        <end position="223"/>
    </location>
</feature>
<reference evidence="9 10" key="1">
    <citation type="submission" date="2016-11" db="EMBL/GenBank/DDBJ databases">
        <authorList>
            <person name="Jaros S."/>
            <person name="Januszkiewicz K."/>
            <person name="Wedrychowicz H."/>
        </authorList>
    </citation>
    <scope>NUCLEOTIDE SEQUENCE [LARGE SCALE GENOMIC DNA]</scope>
    <source>
        <strain evidence="9 10">DSM 3089</strain>
    </source>
</reference>
<proteinExistence type="inferred from homology"/>
<keyword evidence="7 8" id="KW-0472">Membrane</keyword>
<evidence type="ECO:0000313" key="10">
    <source>
        <dbReference type="Proteomes" id="UP000184526"/>
    </source>
</evidence>